<dbReference type="InterPro" id="IPR052960">
    <property type="entry name" value="GlcN6P_deaminase-like"/>
</dbReference>
<dbReference type="SUPFAM" id="SSF102588">
    <property type="entry name" value="LmbE-like"/>
    <property type="match status" value="1"/>
</dbReference>
<dbReference type="Gene3D" id="3.40.50.10320">
    <property type="entry name" value="LmbE-like"/>
    <property type="match status" value="1"/>
</dbReference>
<dbReference type="GO" id="GO:0000225">
    <property type="term" value="F:N-acetylglucosaminylphosphatidylinositol deacetylase activity"/>
    <property type="evidence" value="ECO:0007669"/>
    <property type="project" value="UniProtKB-EC"/>
</dbReference>
<dbReference type="InterPro" id="IPR006148">
    <property type="entry name" value="Glc/Gal-6P_isomerase"/>
</dbReference>
<dbReference type="InterPro" id="IPR037171">
    <property type="entry name" value="NagB/RpiA_transferase-like"/>
</dbReference>
<dbReference type="PANTHER" id="PTHR42892">
    <property type="entry name" value="GLUCOSAMINE-6-PHOSPHATE DEAMINASE-LIKE PROTEIN BT_0258-RELATED"/>
    <property type="match status" value="1"/>
</dbReference>
<name>A0AA35RWE3_GEOBA</name>
<dbReference type="SUPFAM" id="SSF100950">
    <property type="entry name" value="NagB/RpiA/CoA transferase-like"/>
    <property type="match status" value="1"/>
</dbReference>
<dbReference type="AlphaFoldDB" id="A0AA35RWE3"/>
<dbReference type="EC" id="3.5.1.89" evidence="2"/>
<organism evidence="5 6">
    <name type="scientific">Geodia barretti</name>
    <name type="common">Barrett's horny sponge</name>
    <dbReference type="NCBI Taxonomy" id="519541"/>
    <lineage>
        <taxon>Eukaryota</taxon>
        <taxon>Metazoa</taxon>
        <taxon>Porifera</taxon>
        <taxon>Demospongiae</taxon>
        <taxon>Heteroscleromorpha</taxon>
        <taxon>Tetractinellida</taxon>
        <taxon>Astrophorina</taxon>
        <taxon>Geodiidae</taxon>
        <taxon>Geodia</taxon>
    </lineage>
</organism>
<reference evidence="5" key="1">
    <citation type="submission" date="2023-03" db="EMBL/GenBank/DDBJ databases">
        <authorList>
            <person name="Steffen K."/>
            <person name="Cardenas P."/>
        </authorList>
    </citation>
    <scope>NUCLEOTIDE SEQUENCE</scope>
</reference>
<evidence type="ECO:0000313" key="5">
    <source>
        <dbReference type="EMBL" id="CAI8018929.1"/>
    </source>
</evidence>
<dbReference type="Pfam" id="PF02585">
    <property type="entry name" value="PIG-L"/>
    <property type="match status" value="1"/>
</dbReference>
<dbReference type="Proteomes" id="UP001174909">
    <property type="component" value="Unassembled WGS sequence"/>
</dbReference>
<proteinExistence type="inferred from homology"/>
<protein>
    <recommendedName>
        <fullName evidence="2">N-acetylglucosaminylphosphatidylinositol deacetylase</fullName>
        <ecNumber evidence="2">3.5.1.89</ecNumber>
    </recommendedName>
</protein>
<evidence type="ECO:0000259" key="4">
    <source>
        <dbReference type="Pfam" id="PF01182"/>
    </source>
</evidence>
<dbReference type="Gene3D" id="3.40.50.1360">
    <property type="match status" value="1"/>
</dbReference>
<gene>
    <name evidence="5" type="ORF">GBAR_LOCUS11425</name>
</gene>
<accession>A0AA35RWE3</accession>
<comment type="caution">
    <text evidence="5">The sequence shown here is derived from an EMBL/GenBank/DDBJ whole genome shotgun (WGS) entry which is preliminary data.</text>
</comment>
<dbReference type="EMBL" id="CASHTH010001714">
    <property type="protein sequence ID" value="CAI8018929.1"/>
    <property type="molecule type" value="Genomic_DNA"/>
</dbReference>
<evidence type="ECO:0000256" key="2">
    <source>
        <dbReference type="ARBA" id="ARBA00012176"/>
    </source>
</evidence>
<sequence>IDLQILGIGRSGHIGFNEPGSGRRSRTRRLYLDMVTRVDAASDFFGEENVPPQAITMGVATILEAREVVLLAMGEHKADVVRRAVEGEVHADVAATFLQQHPAATVYLDPAAAAGLTRIRTPWLVSDMEWTPHWETEAVIWLSRRTGKPILHLATDDYREHHLGSLVSRHGSAEPLNGQVFNALISKIRGKSRLPRGQEVLVFSPHPDDDVISMGGLLRKLSENGNRVTVAYLTSGNIAVFDHEIRRYLDFMARAASVIELEDRSTLEAILQSIEEELAGKGLGDVDPVVVQHLKRIIRESEASAGIQALGLSADRARFLNLPFYQTGKVRKKPITEADVDIVTGLLEELRPSMVFAAGDLSDPHGTHRMCLEAVERALERYSGDAPWLWLYRGAWQEWSLNEATVLVPLSEGELRRKVQAIFRHESQKDSAPFPGPDDREFWQRVVDRNRGTADLLHSLGLPAYRAMEAYVLCATGTGSRPARFTPRSWWKPPTECANPGDSCSEPTVGRGEAPSQRRNPKRVLTPEAPGVSIVRS</sequence>
<evidence type="ECO:0000256" key="3">
    <source>
        <dbReference type="SAM" id="MobiDB-lite"/>
    </source>
</evidence>
<dbReference type="GO" id="GO:0005975">
    <property type="term" value="P:carbohydrate metabolic process"/>
    <property type="evidence" value="ECO:0007669"/>
    <property type="project" value="InterPro"/>
</dbReference>
<feature type="non-terminal residue" evidence="5">
    <location>
        <position position="1"/>
    </location>
</feature>
<dbReference type="InterPro" id="IPR003737">
    <property type="entry name" value="GlcNAc_PI_deacetylase-related"/>
</dbReference>
<comment type="similarity">
    <text evidence="1">Belongs to the PIGL family.</text>
</comment>
<dbReference type="PANTHER" id="PTHR42892:SF1">
    <property type="entry name" value="GLUCOSAMINE-6-PHOSPHATE ISOMERASE"/>
    <property type="match status" value="1"/>
</dbReference>
<feature type="region of interest" description="Disordered" evidence="3">
    <location>
        <begin position="485"/>
        <end position="537"/>
    </location>
</feature>
<evidence type="ECO:0000256" key="1">
    <source>
        <dbReference type="ARBA" id="ARBA00006066"/>
    </source>
</evidence>
<feature type="domain" description="Glucosamine/galactosamine-6-phosphate isomerase" evidence="4">
    <location>
        <begin position="1"/>
        <end position="99"/>
    </location>
</feature>
<dbReference type="NCBIfam" id="NF002557">
    <property type="entry name" value="PRK02122.1"/>
    <property type="match status" value="1"/>
</dbReference>
<evidence type="ECO:0000313" key="6">
    <source>
        <dbReference type="Proteomes" id="UP001174909"/>
    </source>
</evidence>
<dbReference type="InterPro" id="IPR024078">
    <property type="entry name" value="LmbE-like_dom_sf"/>
</dbReference>
<dbReference type="Pfam" id="PF01182">
    <property type="entry name" value="Glucosamine_iso"/>
    <property type="match status" value="1"/>
</dbReference>
<keyword evidence="6" id="KW-1185">Reference proteome</keyword>